<dbReference type="WBParaSite" id="HPBE_0000421301-mRNA-1">
    <property type="protein sequence ID" value="HPBE_0000421301-mRNA-1"/>
    <property type="gene ID" value="HPBE_0000421301"/>
</dbReference>
<sequence length="149" mass="17186">MPFVCFVFSFFHPWDSDGELLTHRRCCRIVPVVVDWGEVLLDNRGHPLLFSSSSRPSKCLRFTHGSRLYARAASSLRRWLHIDAFVVVVVFYTKNLEALSSRSSAPHHVFVDAMARRLNFVPSLDVLLLIRPGRRRRRLGGRGRREAKV</sequence>
<reference evidence="3" key="2">
    <citation type="submission" date="2019-09" db="UniProtKB">
        <authorList>
            <consortium name="WormBaseParasite"/>
        </authorList>
    </citation>
    <scope>IDENTIFICATION</scope>
</reference>
<reference evidence="1 2" key="1">
    <citation type="submission" date="2018-11" db="EMBL/GenBank/DDBJ databases">
        <authorList>
            <consortium name="Pathogen Informatics"/>
        </authorList>
    </citation>
    <scope>NUCLEOTIDE SEQUENCE [LARGE SCALE GENOMIC DNA]</scope>
</reference>
<accession>A0A3P7WIB4</accession>
<gene>
    <name evidence="1" type="ORF">HPBE_LOCUS4214</name>
</gene>
<keyword evidence="2" id="KW-1185">Reference proteome</keyword>
<protein>
    <submittedName>
        <fullName evidence="3">Secreted protein</fullName>
    </submittedName>
</protein>
<dbReference type="AlphaFoldDB" id="A0A183FDB4"/>
<proteinExistence type="predicted"/>
<dbReference type="EMBL" id="UZAH01025285">
    <property type="protein sequence ID" value="VDO60466.1"/>
    <property type="molecule type" value="Genomic_DNA"/>
</dbReference>
<evidence type="ECO:0000313" key="3">
    <source>
        <dbReference type="WBParaSite" id="HPBE_0000421301-mRNA-1"/>
    </source>
</evidence>
<dbReference type="Proteomes" id="UP000050761">
    <property type="component" value="Unassembled WGS sequence"/>
</dbReference>
<evidence type="ECO:0000313" key="1">
    <source>
        <dbReference type="EMBL" id="VDO60466.1"/>
    </source>
</evidence>
<name>A0A183FDB4_HELPZ</name>
<evidence type="ECO:0000313" key="2">
    <source>
        <dbReference type="Proteomes" id="UP000050761"/>
    </source>
</evidence>
<organism evidence="2 3">
    <name type="scientific">Heligmosomoides polygyrus</name>
    <name type="common">Parasitic roundworm</name>
    <dbReference type="NCBI Taxonomy" id="6339"/>
    <lineage>
        <taxon>Eukaryota</taxon>
        <taxon>Metazoa</taxon>
        <taxon>Ecdysozoa</taxon>
        <taxon>Nematoda</taxon>
        <taxon>Chromadorea</taxon>
        <taxon>Rhabditida</taxon>
        <taxon>Rhabditina</taxon>
        <taxon>Rhabditomorpha</taxon>
        <taxon>Strongyloidea</taxon>
        <taxon>Heligmosomidae</taxon>
        <taxon>Heligmosomoides</taxon>
    </lineage>
</organism>
<accession>A0A183FDB4</accession>